<dbReference type="AlphaFoldDB" id="V5NR09"/>
<feature type="domain" description="6-hydroxymethylpterin diphosphokinase MptE-like" evidence="1">
    <location>
        <begin position="277"/>
        <end position="434"/>
    </location>
</feature>
<evidence type="ECO:0000313" key="3">
    <source>
        <dbReference type="EMBL" id="AHA90122.1"/>
    </source>
</evidence>
<organism evidence="3 4">
    <name type="scientific">Helicobacter pylori BM012S</name>
    <dbReference type="NCBI Taxonomy" id="1407463"/>
    <lineage>
        <taxon>Bacteria</taxon>
        <taxon>Pseudomonadati</taxon>
        <taxon>Campylobacterota</taxon>
        <taxon>Epsilonproteobacteria</taxon>
        <taxon>Campylobacterales</taxon>
        <taxon>Helicobacteraceae</taxon>
        <taxon>Helicobacter</taxon>
    </lineage>
</organism>
<sequence>MIEKTPKGCDEKGHYMPFLKALESFNAPFLEKEISKRFRDNLIFFKSYHPNLFNALNTPFKNYQLLFEKNHFNLLHTPTNALSYPKNQMIETAFNMASNPLNNPRWSLDNNHLSLHYLKTQNNPKLPLTLKATHAISNFLDNYQTPCSLKKFLPPTMIYGVLDGLFLAILQAQNYRFHSLYLFEENLDLFKISCYFVRYEDLIIKGAKLFIQGFFNPNELKMDFLKRPITHSFLKLEIMPYKSAFNSRMKENIQSYYKQALRGWGSFEDELLGLKNTLKNLPLYQTLKTKPKKINAPICVVGNGPSLDLLLDFLKENEKNCIIFSCGTALKPLKTHGVKVDFQIEVERIDYLKEVLENAPLEDTPLMGANMLNPNAFNLAKEALMFMRGGSACAYISPLSIEYAAPFVGNAGVALAGLMSDEIYLCALDCAYIKGFKKHAQNSYYGDEKEIDTSSLISVEGNVEGYETFSDSLFLLSKERIEEALNHYQPKKVYNLSYGAKIKHAVSLNRSQVKLKQINKQDAIARIKSMFSPRSDHVKDLNNLQKNLIRFKEDFFTHLNTPCKTKQEIFEWVDSLSGFCQTASAKTPTIGILFEGSIAHILQSVLIVSLHLKKNELTRFIKFSQNALKQFLKKACLLLQMQLKQP</sequence>
<dbReference type="EMBL" id="CP006889">
    <property type="protein sequence ID" value="AHA90122.1"/>
    <property type="molecule type" value="Genomic_DNA"/>
</dbReference>
<dbReference type="Pfam" id="PF01973">
    <property type="entry name" value="MptE-like"/>
    <property type="match status" value="1"/>
</dbReference>
<evidence type="ECO:0000259" key="1">
    <source>
        <dbReference type="Pfam" id="PF01973"/>
    </source>
</evidence>
<dbReference type="PATRIC" id="fig|1407463.3.peg.1263"/>
<protein>
    <recommendedName>
        <fullName evidence="5">DUF115 domain-containing protein</fullName>
    </recommendedName>
</protein>
<feature type="domain" description="Glycosyltransferase Maf N-terminal" evidence="2">
    <location>
        <begin position="37"/>
        <end position="203"/>
    </location>
</feature>
<name>V5NR09_HELPX</name>
<evidence type="ECO:0000259" key="2">
    <source>
        <dbReference type="Pfam" id="PF20157"/>
    </source>
</evidence>
<dbReference type="HOGENOM" id="CLU_015666_1_0_7"/>
<reference evidence="3 4" key="1">
    <citation type="journal article" date="2013" name="PLoS ONE">
        <title>Helicobacter pylori genomic microevolution during naturally occurring transmission between adults.</title>
        <authorList>
            <person name="Linz B."/>
            <person name="Windsor H.M."/>
            <person name="Gajewski J.P."/>
            <person name="Hake C.M."/>
            <person name="Drautz D.I."/>
            <person name="Schuster S.C."/>
            <person name="Marshall B.J."/>
        </authorList>
    </citation>
    <scope>NUCLEOTIDE SEQUENCE [LARGE SCALE GENOMIC DNA]</scope>
    <source>
        <strain evidence="3 4">BM012S</strain>
    </source>
</reference>
<dbReference type="InterPro" id="IPR002826">
    <property type="entry name" value="MptE-like"/>
</dbReference>
<dbReference type="Pfam" id="PF20157">
    <property type="entry name" value="Maf_flag10_N"/>
    <property type="match status" value="1"/>
</dbReference>
<dbReference type="InterPro" id="IPR045376">
    <property type="entry name" value="Maf_N"/>
</dbReference>
<proteinExistence type="predicted"/>
<dbReference type="PANTHER" id="PTHR41786:SF1">
    <property type="entry name" value="6-HYDROXYMETHYLPTERIN DIPHOSPHOKINASE MPTE-LIKE DOMAIN-CONTAINING PROTEIN"/>
    <property type="match status" value="1"/>
</dbReference>
<gene>
    <name evidence="3" type="ORF">U064_1211</name>
</gene>
<evidence type="ECO:0000313" key="4">
    <source>
        <dbReference type="Proteomes" id="UP000018543"/>
    </source>
</evidence>
<dbReference type="PANTHER" id="PTHR41786">
    <property type="entry name" value="MOTILITY ACCESSORY FACTOR MAF"/>
    <property type="match status" value="1"/>
</dbReference>
<evidence type="ECO:0008006" key="5">
    <source>
        <dbReference type="Google" id="ProtNLM"/>
    </source>
</evidence>
<dbReference type="Proteomes" id="UP000018543">
    <property type="component" value="Chromosome"/>
</dbReference>
<accession>V5NR09</accession>
<dbReference type="KEGG" id="hez:U064_1211"/>